<dbReference type="InterPro" id="IPR008250">
    <property type="entry name" value="ATPase_P-typ_transduc_dom_A_sf"/>
</dbReference>
<dbReference type="AlphaFoldDB" id="A0A0A7I402"/>
<feature type="transmembrane region" description="Helical" evidence="16">
    <location>
        <begin position="283"/>
        <end position="300"/>
    </location>
</feature>
<comment type="catalytic activity">
    <reaction evidence="15">
        <text>Cu(+)(in) + ATP + H2O = Cu(+)(out) + ADP + phosphate + H(+)</text>
        <dbReference type="Rhea" id="RHEA:25792"/>
        <dbReference type="ChEBI" id="CHEBI:15377"/>
        <dbReference type="ChEBI" id="CHEBI:15378"/>
        <dbReference type="ChEBI" id="CHEBI:30616"/>
        <dbReference type="ChEBI" id="CHEBI:43474"/>
        <dbReference type="ChEBI" id="CHEBI:49552"/>
        <dbReference type="ChEBI" id="CHEBI:456216"/>
        <dbReference type="EC" id="7.2.2.8"/>
    </reaction>
</comment>
<feature type="transmembrane region" description="Helical" evidence="16">
    <location>
        <begin position="462"/>
        <end position="485"/>
    </location>
</feature>
<evidence type="ECO:0000256" key="17">
    <source>
        <dbReference type="SAM" id="MobiDB-lite"/>
    </source>
</evidence>
<dbReference type="PRINTS" id="PR00119">
    <property type="entry name" value="CATATPASE"/>
</dbReference>
<dbReference type="GO" id="GO:0140581">
    <property type="term" value="F:P-type monovalent copper transporter activity"/>
    <property type="evidence" value="ECO:0007669"/>
    <property type="project" value="UniProtKB-EC"/>
</dbReference>
<dbReference type="Gene3D" id="3.40.1110.10">
    <property type="entry name" value="Calcium-transporting ATPase, cytoplasmic domain N"/>
    <property type="match status" value="2"/>
</dbReference>
<dbReference type="SUPFAM" id="SSF49503">
    <property type="entry name" value="Cupredoxins"/>
    <property type="match status" value="1"/>
</dbReference>
<dbReference type="GO" id="GO:0016491">
    <property type="term" value="F:oxidoreductase activity"/>
    <property type="evidence" value="ECO:0007669"/>
    <property type="project" value="InterPro"/>
</dbReference>
<dbReference type="SUPFAM" id="SSF81653">
    <property type="entry name" value="Calcium ATPase, transduction domain A"/>
    <property type="match status" value="1"/>
</dbReference>
<dbReference type="STRING" id="1447716.AH68_08165"/>
<dbReference type="SFLD" id="SFLDF00027">
    <property type="entry name" value="p-type_atpase"/>
    <property type="match status" value="1"/>
</dbReference>
<comment type="similarity">
    <text evidence="2 16">Belongs to the cation transport ATPase (P-type) (TC 3.A.3) family. Type IB subfamily.</text>
</comment>
<dbReference type="Pfam" id="PF00702">
    <property type="entry name" value="Hydrolase"/>
    <property type="match status" value="1"/>
</dbReference>
<feature type="transmembrane region" description="Helical" evidence="16">
    <location>
        <begin position="434"/>
        <end position="456"/>
    </location>
</feature>
<dbReference type="InterPro" id="IPR018303">
    <property type="entry name" value="ATPase_P-typ_P_site"/>
</dbReference>
<dbReference type="Gene3D" id="2.60.40.420">
    <property type="entry name" value="Cupredoxins - blue copper proteins"/>
    <property type="match status" value="1"/>
</dbReference>
<sequence length="960" mass="101012">MQALIAIIVALAVTAAVLWFFFAPRKAFRARVGNGVQEAVVEVKGGYSPAVIEAEAGLPLRLIFDRKEDGECSSHVVFSDFGVDLALPPFRTTTLTIHPDEPGEYGFACGMNMLHGTLRVLPGKHHAAMQDEHSASEENPNNAESHVPAQSQQTAVDETSHESVDTSSDFSSISANSSDDSYASREMRALITRLIVSAIVTIPVFASTMLMLYPMPNWAQFILMLPVMCYAALPIFRSGFAAIIHRSPEMNALVSLGTVFAFAYSCVVTFVPQILPENAREPYFEAVGVVITLMLVGQLLEARARVGTGEAMRALAKLQPKTARVVRNEIEEEIPVDQVLAGDIIAIRPGEQLPVDGTVISGSSSVDESMITGESMPVLKQAGSSVTGATINGTGSLRYRATKVGKDTVLAQIIGLVQSAQSSKAPVQRMADKISGIFVPIVVLIAVWSCALWFAFGPEPRVVHALVAAVSVLLIACPCALGLATPLSVTVSTGRAAQMGVLIRSAEALETCGKINAVVLDKTGTITAGKPSLTDVLPLGKWREMTDDLLAITASAERDSEHPLAAAIVAGAQEKHLTLGEVTQFRAISGQGVTAHVASHSVAVGNADLIDDLDVAMPSVGNEDLDDIIETMERLSAEGKTPMLAAIDGELAGIVAVADTVKADSQQAIAALKSHGVNVVMLTGDNETTAHAVANQVGVSNVIAGVRPENKADEIAKLQAQGYTVAMVGDGINDAPALARANVGFAIGTGTDVAIQSADVTLMNGSLMGLVHALDLTHATMRNIAQNLGFALGYNSIGISIAAGVLYPFTGMMLNPMIAGAAMAFSSLCVVTNASRLRLFDPGKAVRAANKTYQVRQPNPNDNNHNNHSQKGFIMGLFSDHKAKKEGMHEGMEGMGGAHSCCGGHTAGVDQSALAKDPVCGMSVDPATAAATREYNGTDYYFCNPGCAAKFEQNPTQYLA</sequence>
<keyword evidence="14 16" id="KW-0472">Membrane</keyword>
<dbReference type="SMART" id="SM00746">
    <property type="entry name" value="TRASH"/>
    <property type="match status" value="1"/>
</dbReference>
<keyword evidence="10" id="KW-1278">Translocase</keyword>
<keyword evidence="16" id="KW-1003">Cell membrane</keyword>
<name>A0A0A7I402_9BIFI</name>
<dbReference type="FunFam" id="2.70.150.10:FF:000002">
    <property type="entry name" value="Copper-transporting ATPase 1, putative"/>
    <property type="match status" value="1"/>
</dbReference>
<dbReference type="Proteomes" id="UP000030625">
    <property type="component" value="Chromosome"/>
</dbReference>
<dbReference type="InterPro" id="IPR012348">
    <property type="entry name" value="RNR-like"/>
</dbReference>
<dbReference type="Pfam" id="PF00122">
    <property type="entry name" value="E1-E2_ATPase"/>
    <property type="match status" value="1"/>
</dbReference>
<keyword evidence="12" id="KW-0186">Copper</keyword>
<dbReference type="GO" id="GO:0005524">
    <property type="term" value="F:ATP binding"/>
    <property type="evidence" value="ECO:0007669"/>
    <property type="project" value="UniProtKB-UniRule"/>
</dbReference>
<dbReference type="GO" id="GO:0005507">
    <property type="term" value="F:copper ion binding"/>
    <property type="evidence" value="ECO:0007669"/>
    <property type="project" value="TreeGrafter"/>
</dbReference>
<feature type="compositionally biased region" description="Polar residues" evidence="17">
    <location>
        <begin position="137"/>
        <end position="157"/>
    </location>
</feature>
<dbReference type="SUPFAM" id="SSF47240">
    <property type="entry name" value="Ferritin-like"/>
    <property type="match status" value="1"/>
</dbReference>
<dbReference type="PANTHER" id="PTHR43520">
    <property type="entry name" value="ATP7, ISOFORM B"/>
    <property type="match status" value="1"/>
</dbReference>
<keyword evidence="6 16" id="KW-0479">Metal-binding</keyword>
<evidence type="ECO:0000256" key="14">
    <source>
        <dbReference type="ARBA" id="ARBA00023136"/>
    </source>
</evidence>
<dbReference type="InterPro" id="IPR001757">
    <property type="entry name" value="P_typ_ATPase"/>
</dbReference>
<evidence type="ECO:0000256" key="15">
    <source>
        <dbReference type="ARBA" id="ARBA00049289"/>
    </source>
</evidence>
<comment type="subcellular location">
    <subcellularLocation>
        <location evidence="1">Cell membrane</location>
        <topology evidence="1">Multi-pass membrane protein</topology>
    </subcellularLocation>
</comment>
<keyword evidence="5 16" id="KW-0812">Transmembrane</keyword>
<protein>
    <recommendedName>
        <fullName evidence="3">P-type Cu(+) transporter</fullName>
        <ecNumber evidence="3">7.2.2.8</ecNumber>
    </recommendedName>
</protein>
<dbReference type="CDD" id="cd02094">
    <property type="entry name" value="P-type_ATPase_Cu-like"/>
    <property type="match status" value="1"/>
</dbReference>
<evidence type="ECO:0000256" key="16">
    <source>
        <dbReference type="RuleBase" id="RU362081"/>
    </source>
</evidence>
<dbReference type="NCBIfam" id="TIGR01511">
    <property type="entry name" value="ATPase-IB1_Cu"/>
    <property type="match status" value="1"/>
</dbReference>
<evidence type="ECO:0000313" key="20">
    <source>
        <dbReference type="Proteomes" id="UP000030625"/>
    </source>
</evidence>
<keyword evidence="13" id="KW-0406">Ion transport</keyword>
<dbReference type="PROSITE" id="PS00154">
    <property type="entry name" value="ATPASE_E1_E2"/>
    <property type="match status" value="1"/>
</dbReference>
<keyword evidence="7 16" id="KW-0547">Nucleotide-binding</keyword>
<dbReference type="NCBIfam" id="TIGR01525">
    <property type="entry name" value="ATPase-IB_hvy"/>
    <property type="match status" value="1"/>
</dbReference>
<dbReference type="GO" id="GO:0005886">
    <property type="term" value="C:plasma membrane"/>
    <property type="evidence" value="ECO:0007669"/>
    <property type="project" value="UniProtKB-SubCell"/>
</dbReference>
<dbReference type="GO" id="GO:0043682">
    <property type="term" value="F:P-type divalent copper transporter activity"/>
    <property type="evidence" value="ECO:0007669"/>
    <property type="project" value="TreeGrafter"/>
</dbReference>
<dbReference type="InterPro" id="IPR007029">
    <property type="entry name" value="YHS_dom"/>
</dbReference>
<organism evidence="19 20">
    <name type="scientific">Bifidobacterium catenulatum PV20-2</name>
    <dbReference type="NCBI Taxonomy" id="1447716"/>
    <lineage>
        <taxon>Bacteria</taxon>
        <taxon>Bacillati</taxon>
        <taxon>Actinomycetota</taxon>
        <taxon>Actinomycetes</taxon>
        <taxon>Bifidobacteriales</taxon>
        <taxon>Bifidobacteriaceae</taxon>
        <taxon>Bifidobacterium</taxon>
    </lineage>
</organism>
<dbReference type="InterPro" id="IPR044492">
    <property type="entry name" value="P_typ_ATPase_HD_dom"/>
</dbReference>
<dbReference type="PRINTS" id="PR00943">
    <property type="entry name" value="CUATPASE"/>
</dbReference>
<dbReference type="KEGG" id="bka:AH68_08165"/>
<evidence type="ECO:0000256" key="13">
    <source>
        <dbReference type="ARBA" id="ARBA00023065"/>
    </source>
</evidence>
<evidence type="ECO:0000313" key="19">
    <source>
        <dbReference type="EMBL" id="AIZ15027.1"/>
    </source>
</evidence>
<evidence type="ECO:0000256" key="7">
    <source>
        <dbReference type="ARBA" id="ARBA00022741"/>
    </source>
</evidence>
<dbReference type="InterPro" id="IPR008972">
    <property type="entry name" value="Cupredoxin"/>
</dbReference>
<dbReference type="EMBL" id="CP007456">
    <property type="protein sequence ID" value="AIZ15027.1"/>
    <property type="molecule type" value="Genomic_DNA"/>
</dbReference>
<evidence type="ECO:0000256" key="4">
    <source>
        <dbReference type="ARBA" id="ARBA00022448"/>
    </source>
</evidence>
<evidence type="ECO:0000256" key="10">
    <source>
        <dbReference type="ARBA" id="ARBA00022967"/>
    </source>
</evidence>
<dbReference type="HOGENOM" id="CLU_001771_11_1_11"/>
<dbReference type="InterPro" id="IPR023299">
    <property type="entry name" value="ATPase_P-typ_cyto_dom_N"/>
</dbReference>
<feature type="transmembrane region" description="Helical" evidence="16">
    <location>
        <begin position="218"/>
        <end position="240"/>
    </location>
</feature>
<proteinExistence type="inferred from homology"/>
<reference evidence="19 20" key="1">
    <citation type="journal article" date="2015" name="Genome Announc.">
        <title>Complete and Assembled Genome Sequence of Bifidobacterium kashiwanohense PV20-2, Isolated from the Feces of an Anemic Kenyan Infant.</title>
        <authorList>
            <person name="Vazquez-Gutierrez P."/>
            <person name="Lacroix C."/>
            <person name="Chassard C."/>
            <person name="Klumpp J."/>
            <person name="Jans C."/>
            <person name="Stevens M.J."/>
        </authorList>
    </citation>
    <scope>NUCLEOTIDE SEQUENCE [LARGE SCALE GENOMIC DNA]</scope>
    <source>
        <strain evidence="19 20">PV20-2</strain>
    </source>
</reference>
<evidence type="ECO:0000256" key="2">
    <source>
        <dbReference type="ARBA" id="ARBA00006024"/>
    </source>
</evidence>
<dbReference type="GO" id="GO:0016887">
    <property type="term" value="F:ATP hydrolysis activity"/>
    <property type="evidence" value="ECO:0007669"/>
    <property type="project" value="InterPro"/>
</dbReference>
<feature type="transmembrane region" description="Helical" evidence="16">
    <location>
        <begin position="6"/>
        <end position="23"/>
    </location>
</feature>
<feature type="region of interest" description="Disordered" evidence="17">
    <location>
        <begin position="125"/>
        <end position="178"/>
    </location>
</feature>
<dbReference type="SUPFAM" id="SSF56784">
    <property type="entry name" value="HAD-like"/>
    <property type="match status" value="1"/>
</dbReference>
<evidence type="ECO:0000256" key="11">
    <source>
        <dbReference type="ARBA" id="ARBA00022989"/>
    </source>
</evidence>
<dbReference type="RefSeq" id="WP_039199134.1">
    <property type="nucleotide sequence ID" value="NZ_CP007456.1"/>
</dbReference>
<dbReference type="FunFam" id="3.40.50.1000:FF:000144">
    <property type="entry name" value="copper-transporting ATPase 1 isoform X2"/>
    <property type="match status" value="1"/>
</dbReference>
<keyword evidence="11 16" id="KW-1133">Transmembrane helix</keyword>
<dbReference type="NCBIfam" id="TIGR01494">
    <property type="entry name" value="ATPase_P-type"/>
    <property type="match status" value="1"/>
</dbReference>
<evidence type="ECO:0000256" key="12">
    <source>
        <dbReference type="ARBA" id="ARBA00023008"/>
    </source>
</evidence>
<feature type="transmembrane region" description="Helical" evidence="16">
    <location>
        <begin position="252"/>
        <end position="271"/>
    </location>
</feature>
<feature type="domain" description="TRASH" evidence="18">
    <location>
        <begin position="917"/>
        <end position="955"/>
    </location>
</feature>
<gene>
    <name evidence="19" type="ORF">AH68_08165</name>
</gene>
<dbReference type="PANTHER" id="PTHR43520:SF8">
    <property type="entry name" value="P-TYPE CU(+) TRANSPORTER"/>
    <property type="match status" value="1"/>
</dbReference>
<keyword evidence="9 16" id="KW-0067">ATP-binding</keyword>
<dbReference type="InterPro" id="IPR011017">
    <property type="entry name" value="TRASH_dom"/>
</dbReference>
<dbReference type="SFLD" id="SFLDG00002">
    <property type="entry name" value="C1.7:_P-type_atpase_like"/>
    <property type="match status" value="1"/>
</dbReference>
<dbReference type="InterPro" id="IPR009078">
    <property type="entry name" value="Ferritin-like_SF"/>
</dbReference>
<dbReference type="OrthoDB" id="7059309at2"/>
<dbReference type="InterPro" id="IPR036412">
    <property type="entry name" value="HAD-like_sf"/>
</dbReference>
<evidence type="ECO:0000256" key="3">
    <source>
        <dbReference type="ARBA" id="ARBA00012517"/>
    </source>
</evidence>
<feature type="transmembrane region" description="Helical" evidence="16">
    <location>
        <begin position="190"/>
        <end position="212"/>
    </location>
</feature>
<accession>A0A0A7I402</accession>
<dbReference type="Gene3D" id="1.10.620.20">
    <property type="entry name" value="Ribonucleotide Reductase, subunit A"/>
    <property type="match status" value="1"/>
</dbReference>
<dbReference type="Gene3D" id="2.70.150.10">
    <property type="entry name" value="Calcium-transporting ATPase, cytoplasmic transduction domain A"/>
    <property type="match status" value="1"/>
</dbReference>
<dbReference type="InterPro" id="IPR023214">
    <property type="entry name" value="HAD_sf"/>
</dbReference>
<dbReference type="SUPFAM" id="SSF81665">
    <property type="entry name" value="Calcium ATPase, transmembrane domain M"/>
    <property type="match status" value="1"/>
</dbReference>
<keyword evidence="8" id="KW-0187">Copper transport</keyword>
<feature type="transmembrane region" description="Helical" evidence="16">
    <location>
        <begin position="788"/>
        <end position="807"/>
    </location>
</feature>
<dbReference type="EC" id="7.2.2.8" evidence="3"/>
<dbReference type="InterPro" id="IPR027256">
    <property type="entry name" value="P-typ_ATPase_IB"/>
</dbReference>
<evidence type="ECO:0000256" key="5">
    <source>
        <dbReference type="ARBA" id="ARBA00022692"/>
    </source>
</evidence>
<evidence type="ECO:0000256" key="1">
    <source>
        <dbReference type="ARBA" id="ARBA00004651"/>
    </source>
</evidence>
<dbReference type="InterPro" id="IPR028096">
    <property type="entry name" value="EfeO_Cupredoxin"/>
</dbReference>
<dbReference type="Pfam" id="PF13473">
    <property type="entry name" value="Cupredoxin_1"/>
    <property type="match status" value="1"/>
</dbReference>
<dbReference type="InterPro" id="IPR023298">
    <property type="entry name" value="ATPase_P-typ_TM_dom_sf"/>
</dbReference>
<feature type="compositionally biased region" description="Low complexity" evidence="17">
    <location>
        <begin position="165"/>
        <end position="178"/>
    </location>
</feature>
<dbReference type="Gene3D" id="3.40.50.1000">
    <property type="entry name" value="HAD superfamily/HAD-like"/>
    <property type="match status" value="1"/>
</dbReference>
<dbReference type="Pfam" id="PF04945">
    <property type="entry name" value="YHS"/>
    <property type="match status" value="1"/>
</dbReference>
<dbReference type="GO" id="GO:0055070">
    <property type="term" value="P:copper ion homeostasis"/>
    <property type="evidence" value="ECO:0007669"/>
    <property type="project" value="TreeGrafter"/>
</dbReference>
<evidence type="ECO:0000256" key="8">
    <source>
        <dbReference type="ARBA" id="ARBA00022796"/>
    </source>
</evidence>
<dbReference type="InterPro" id="IPR059000">
    <property type="entry name" value="ATPase_P-type_domA"/>
</dbReference>
<dbReference type="SFLD" id="SFLDS00003">
    <property type="entry name" value="Haloacid_Dehalogenase"/>
    <property type="match status" value="1"/>
</dbReference>
<keyword evidence="4" id="KW-0813">Transport</keyword>
<evidence type="ECO:0000256" key="9">
    <source>
        <dbReference type="ARBA" id="ARBA00022840"/>
    </source>
</evidence>
<evidence type="ECO:0000259" key="18">
    <source>
        <dbReference type="SMART" id="SM00746"/>
    </source>
</evidence>
<evidence type="ECO:0000256" key="6">
    <source>
        <dbReference type="ARBA" id="ARBA00022723"/>
    </source>
</evidence>